<protein>
    <submittedName>
        <fullName evidence="2">Uncharacterized protein</fullName>
    </submittedName>
</protein>
<dbReference type="VEuPathDB" id="VectorBase:AATE010952"/>
<evidence type="ECO:0000256" key="1">
    <source>
        <dbReference type="SAM" id="MobiDB-lite"/>
    </source>
</evidence>
<proteinExistence type="predicted"/>
<accession>A0A182J431</accession>
<dbReference type="EnsemblMetazoa" id="AATE010952-RA">
    <property type="protein sequence ID" value="AATE010952-PA.1"/>
    <property type="gene ID" value="AATE010952"/>
</dbReference>
<dbReference type="AlphaFoldDB" id="A0A182J431"/>
<organism evidence="2">
    <name type="scientific">Anopheles atroparvus</name>
    <name type="common">European mosquito</name>
    <dbReference type="NCBI Taxonomy" id="41427"/>
    <lineage>
        <taxon>Eukaryota</taxon>
        <taxon>Metazoa</taxon>
        <taxon>Ecdysozoa</taxon>
        <taxon>Arthropoda</taxon>
        <taxon>Hexapoda</taxon>
        <taxon>Insecta</taxon>
        <taxon>Pterygota</taxon>
        <taxon>Neoptera</taxon>
        <taxon>Endopterygota</taxon>
        <taxon>Diptera</taxon>
        <taxon>Nematocera</taxon>
        <taxon>Culicoidea</taxon>
        <taxon>Culicidae</taxon>
        <taxon>Anophelinae</taxon>
        <taxon>Anopheles</taxon>
    </lineage>
</organism>
<reference evidence="2" key="1">
    <citation type="submission" date="2022-08" db="UniProtKB">
        <authorList>
            <consortium name="EnsemblMetazoa"/>
        </authorList>
    </citation>
    <scope>IDENTIFICATION</scope>
    <source>
        <strain evidence="2">EBRO</strain>
    </source>
</reference>
<feature type="compositionally biased region" description="Gly residues" evidence="1">
    <location>
        <begin position="1"/>
        <end position="12"/>
    </location>
</feature>
<sequence>MVPGGGIGGSRLPGGLRSVARSGSVSQRRLPSTDTVKTNVRCTRAGKFSSMYTSNRPSRSAAFRNCRYSSDVCCFTLGTIWSTGVAPYVSYFRSADTSDVRLMKFFAISVSMP</sequence>
<name>A0A182J431_ANOAO</name>
<evidence type="ECO:0000313" key="2">
    <source>
        <dbReference type="EnsemblMetazoa" id="AATE010952-PA.1"/>
    </source>
</evidence>
<feature type="region of interest" description="Disordered" evidence="1">
    <location>
        <begin position="1"/>
        <end position="36"/>
    </location>
</feature>
<feature type="compositionally biased region" description="Polar residues" evidence="1">
    <location>
        <begin position="21"/>
        <end position="36"/>
    </location>
</feature>